<proteinExistence type="predicted"/>
<reference evidence="2" key="1">
    <citation type="submission" date="2023-07" db="EMBL/GenBank/DDBJ databases">
        <title>30 novel species of actinomycetes from the DSMZ collection.</title>
        <authorList>
            <person name="Nouioui I."/>
        </authorList>
    </citation>
    <scope>NUCLEOTIDE SEQUENCE [LARGE SCALE GENOMIC DNA]</scope>
    <source>
        <strain evidence="2">DSM 44938</strain>
    </source>
</reference>
<dbReference type="RefSeq" id="WP_311706618.1">
    <property type="nucleotide sequence ID" value="NZ_JAVREL010000014.1"/>
</dbReference>
<accession>A0ABU2MY63</accession>
<evidence type="ECO:0000313" key="1">
    <source>
        <dbReference type="EMBL" id="MDT0345489.1"/>
    </source>
</evidence>
<dbReference type="Proteomes" id="UP001183246">
    <property type="component" value="Unassembled WGS sequence"/>
</dbReference>
<protein>
    <recommendedName>
        <fullName evidence="3">Secreted protein</fullName>
    </recommendedName>
</protein>
<name>A0ABU2MY63_9ACTN</name>
<gene>
    <name evidence="1" type="ORF">RM590_23235</name>
</gene>
<keyword evidence="2" id="KW-1185">Reference proteome</keyword>
<sequence length="205" mass="22325">MRGRPRKIVVRALVVGALAWVTWQFVVPPLTEAVLDQKPEDLNDFARICENAQRYEDSDDPFEKAAPYEGNGPHPWVLIEDGYQEAASTGARLDTGPEPEPSEVQLVMCSDRFGHLDGGTSCGYVGSEGTTSLNYHAGRYSVTVYEARTGRRVDGNVLSGAEPGECPHYVSEYEDVLYTEPGNADYEALMADVVTGSEAPAPPPE</sequence>
<evidence type="ECO:0008006" key="3">
    <source>
        <dbReference type="Google" id="ProtNLM"/>
    </source>
</evidence>
<dbReference type="EMBL" id="JAVREL010000014">
    <property type="protein sequence ID" value="MDT0345489.1"/>
    <property type="molecule type" value="Genomic_DNA"/>
</dbReference>
<comment type="caution">
    <text evidence="1">The sequence shown here is derived from an EMBL/GenBank/DDBJ whole genome shotgun (WGS) entry which is preliminary data.</text>
</comment>
<organism evidence="1 2">
    <name type="scientific">Streptomyces litchfieldiae</name>
    <dbReference type="NCBI Taxonomy" id="3075543"/>
    <lineage>
        <taxon>Bacteria</taxon>
        <taxon>Bacillati</taxon>
        <taxon>Actinomycetota</taxon>
        <taxon>Actinomycetes</taxon>
        <taxon>Kitasatosporales</taxon>
        <taxon>Streptomycetaceae</taxon>
        <taxon>Streptomyces</taxon>
    </lineage>
</organism>
<evidence type="ECO:0000313" key="2">
    <source>
        <dbReference type="Proteomes" id="UP001183246"/>
    </source>
</evidence>